<dbReference type="Proteomes" id="UP000057938">
    <property type="component" value="Chromosome"/>
</dbReference>
<dbReference type="PATRIC" id="fig|361183.4.peg.169"/>
<feature type="compositionally biased region" description="Polar residues" evidence="1">
    <location>
        <begin position="42"/>
        <end position="54"/>
    </location>
</feature>
<evidence type="ECO:0000313" key="3">
    <source>
        <dbReference type="Proteomes" id="UP000057938"/>
    </source>
</evidence>
<dbReference type="EMBL" id="CP012669">
    <property type="protein sequence ID" value="ALE15481.1"/>
    <property type="molecule type" value="Genomic_DNA"/>
</dbReference>
<dbReference type="AlphaFoldDB" id="A0A0M5KZV0"/>
<sequence>MEQMSDDRPNNIRKNWTTPRLERLRADLGSIAGNRHPPGDNGITNGKSSTPPTS</sequence>
<reference evidence="2 3" key="1">
    <citation type="submission" date="2015-09" db="EMBL/GenBank/DDBJ databases">
        <title>Complete genome sequence of a benzo[a]pyrene-degrading bacterium Altererythrobacter epoxidivorans CGMCC 1.7731T.</title>
        <authorList>
            <person name="Li Z."/>
            <person name="Cheng H."/>
            <person name="Huo Y."/>
            <person name="Xu X."/>
        </authorList>
    </citation>
    <scope>NUCLEOTIDE SEQUENCE [LARGE SCALE GENOMIC DNA]</scope>
    <source>
        <strain evidence="2 3">CGMCC 1.7731</strain>
    </source>
</reference>
<keyword evidence="3" id="KW-1185">Reference proteome</keyword>
<gene>
    <name evidence="2" type="ORF">AMC99_00165</name>
</gene>
<dbReference type="KEGG" id="aep:AMC99_00165"/>
<dbReference type="STRING" id="361183.AMC99_00165"/>
<evidence type="ECO:0000256" key="1">
    <source>
        <dbReference type="SAM" id="MobiDB-lite"/>
    </source>
</evidence>
<feature type="region of interest" description="Disordered" evidence="1">
    <location>
        <begin position="1"/>
        <end position="54"/>
    </location>
</feature>
<evidence type="ECO:0000313" key="2">
    <source>
        <dbReference type="EMBL" id="ALE15481.1"/>
    </source>
</evidence>
<feature type="compositionally biased region" description="Basic and acidic residues" evidence="1">
    <location>
        <begin position="1"/>
        <end position="10"/>
    </location>
</feature>
<protein>
    <submittedName>
        <fullName evidence="2">Uncharacterized protein</fullName>
    </submittedName>
</protein>
<accession>A0A0M5KZV0</accession>
<proteinExistence type="predicted"/>
<name>A0A0M5KZV0_9SPHN</name>
<organism evidence="2 3">
    <name type="scientific">Altererythrobacter epoxidivorans</name>
    <dbReference type="NCBI Taxonomy" id="361183"/>
    <lineage>
        <taxon>Bacteria</taxon>
        <taxon>Pseudomonadati</taxon>
        <taxon>Pseudomonadota</taxon>
        <taxon>Alphaproteobacteria</taxon>
        <taxon>Sphingomonadales</taxon>
        <taxon>Erythrobacteraceae</taxon>
        <taxon>Altererythrobacter</taxon>
    </lineage>
</organism>